<dbReference type="AlphaFoldDB" id="A0A1N6RNQ7"/>
<sequence length="109" mass="12396">MKTKSESPQDQAMQILGMAEAAFNQHMMTLVMQGNPVREMAKNHDIPFLAEHNPEFKNPLLSALLIQIADRFESLIREGKTTTQSLKTMRIDGLLDRYMELTEPGVEVH</sequence>
<organism evidence="1 2">
    <name type="scientific">Marinobacterium stanieri</name>
    <dbReference type="NCBI Taxonomy" id="49186"/>
    <lineage>
        <taxon>Bacteria</taxon>
        <taxon>Pseudomonadati</taxon>
        <taxon>Pseudomonadota</taxon>
        <taxon>Gammaproteobacteria</taxon>
        <taxon>Oceanospirillales</taxon>
        <taxon>Oceanospirillaceae</taxon>
        <taxon>Marinobacterium</taxon>
    </lineage>
</organism>
<name>A0A1N6RNQ7_9GAMM</name>
<dbReference type="STRING" id="49186.SAMN05421647_103432"/>
<proteinExistence type="predicted"/>
<evidence type="ECO:0000313" key="2">
    <source>
        <dbReference type="Proteomes" id="UP000186895"/>
    </source>
</evidence>
<gene>
    <name evidence="1" type="ORF">SAMN05421647_103432</name>
</gene>
<keyword evidence="2" id="KW-1185">Reference proteome</keyword>
<evidence type="ECO:0000313" key="1">
    <source>
        <dbReference type="EMBL" id="SIQ30336.1"/>
    </source>
</evidence>
<dbReference type="Proteomes" id="UP000186895">
    <property type="component" value="Unassembled WGS sequence"/>
</dbReference>
<accession>A0A1N6RNQ7</accession>
<dbReference type="EMBL" id="FTMN01000003">
    <property type="protein sequence ID" value="SIQ30336.1"/>
    <property type="molecule type" value="Genomic_DNA"/>
</dbReference>
<reference evidence="1 2" key="1">
    <citation type="submission" date="2017-01" db="EMBL/GenBank/DDBJ databases">
        <authorList>
            <person name="Mah S.A."/>
            <person name="Swanson W.J."/>
            <person name="Moy G.W."/>
            <person name="Vacquier V.D."/>
        </authorList>
    </citation>
    <scope>NUCLEOTIDE SEQUENCE [LARGE SCALE GENOMIC DNA]</scope>
    <source>
        <strain evidence="1 2">DSM 7027</strain>
    </source>
</reference>
<protein>
    <submittedName>
        <fullName evidence="1">Uncharacterized protein</fullName>
    </submittedName>
</protein>